<dbReference type="InParanoid" id="F4PBZ4"/>
<evidence type="ECO:0000256" key="3">
    <source>
        <dbReference type="ARBA" id="ARBA00022771"/>
    </source>
</evidence>
<dbReference type="HOGENOM" id="CLU_327600_0_0_1"/>
<dbReference type="GeneID" id="18240977"/>
<feature type="region of interest" description="Disordered" evidence="6">
    <location>
        <begin position="620"/>
        <end position="671"/>
    </location>
</feature>
<feature type="transmembrane region" description="Helical" evidence="7">
    <location>
        <begin position="79"/>
        <end position="103"/>
    </location>
</feature>
<keyword evidence="3 5" id="KW-0863">Zinc-finger</keyword>
<gene>
    <name evidence="9" type="ORF">BATDEDRAFT_36110</name>
</gene>
<evidence type="ECO:0000256" key="5">
    <source>
        <dbReference type="PROSITE-ProRule" id="PRU00288"/>
    </source>
</evidence>
<dbReference type="InterPro" id="IPR004853">
    <property type="entry name" value="Sugar_P_trans_dom"/>
</dbReference>
<dbReference type="GO" id="GO:0005096">
    <property type="term" value="F:GTPase activator activity"/>
    <property type="evidence" value="ECO:0007669"/>
    <property type="project" value="UniProtKB-KW"/>
</dbReference>
<dbReference type="InterPro" id="IPR037278">
    <property type="entry name" value="ARFGAP/RecO"/>
</dbReference>
<keyword evidence="7" id="KW-0812">Transmembrane</keyword>
<dbReference type="GO" id="GO:0008270">
    <property type="term" value="F:zinc ion binding"/>
    <property type="evidence" value="ECO:0007669"/>
    <property type="project" value="UniProtKB-KW"/>
</dbReference>
<feature type="transmembrane region" description="Helical" evidence="7">
    <location>
        <begin position="228"/>
        <end position="246"/>
    </location>
</feature>
<feature type="transmembrane region" description="Helical" evidence="7">
    <location>
        <begin position="48"/>
        <end position="67"/>
    </location>
</feature>
<dbReference type="PRINTS" id="PR00405">
    <property type="entry name" value="REVINTRACTNG"/>
</dbReference>
<dbReference type="GO" id="GO:0015297">
    <property type="term" value="F:antiporter activity"/>
    <property type="evidence" value="ECO:0000318"/>
    <property type="project" value="GO_Central"/>
</dbReference>
<accession>F4PBZ4</accession>
<keyword evidence="2" id="KW-0479">Metal-binding</keyword>
<dbReference type="Pfam" id="PF03151">
    <property type="entry name" value="TPT"/>
    <property type="match status" value="1"/>
</dbReference>
<feature type="region of interest" description="Disordered" evidence="6">
    <location>
        <begin position="502"/>
        <end position="594"/>
    </location>
</feature>
<feature type="region of interest" description="Disordered" evidence="6">
    <location>
        <begin position="703"/>
        <end position="758"/>
    </location>
</feature>
<dbReference type="InterPro" id="IPR001164">
    <property type="entry name" value="ArfGAP_dom"/>
</dbReference>
<organism evidence="9 10">
    <name type="scientific">Batrachochytrium dendrobatidis (strain JAM81 / FGSC 10211)</name>
    <name type="common">Frog chytrid fungus</name>
    <dbReference type="NCBI Taxonomy" id="684364"/>
    <lineage>
        <taxon>Eukaryota</taxon>
        <taxon>Fungi</taxon>
        <taxon>Fungi incertae sedis</taxon>
        <taxon>Chytridiomycota</taxon>
        <taxon>Chytridiomycota incertae sedis</taxon>
        <taxon>Chytridiomycetes</taxon>
        <taxon>Rhizophydiales</taxon>
        <taxon>Rhizophydiales incertae sedis</taxon>
        <taxon>Batrachochytrium</taxon>
    </lineage>
</organism>
<dbReference type="GO" id="GO:0005794">
    <property type="term" value="C:Golgi apparatus"/>
    <property type="evidence" value="ECO:0000318"/>
    <property type="project" value="GO_Central"/>
</dbReference>
<proteinExistence type="predicted"/>
<dbReference type="GO" id="GO:0055085">
    <property type="term" value="P:transmembrane transport"/>
    <property type="evidence" value="ECO:0000318"/>
    <property type="project" value="GO_Central"/>
</dbReference>
<reference evidence="9 10" key="1">
    <citation type="submission" date="2009-12" db="EMBL/GenBank/DDBJ databases">
        <title>The draft genome of Batrachochytrium dendrobatidis.</title>
        <authorList>
            <consortium name="US DOE Joint Genome Institute (JGI-PGF)"/>
            <person name="Kuo A."/>
            <person name="Salamov A."/>
            <person name="Schmutz J."/>
            <person name="Lucas S."/>
            <person name="Pitluck S."/>
            <person name="Rosenblum E."/>
            <person name="Stajich J."/>
            <person name="Eisen M."/>
            <person name="Grigoriev I.V."/>
        </authorList>
    </citation>
    <scope>NUCLEOTIDE SEQUENCE [LARGE SCALE GENOMIC DNA]</scope>
    <source>
        <strain evidence="10">JAM81 / FGSC 10211</strain>
    </source>
</reference>
<feature type="transmembrane region" description="Helical" evidence="7">
    <location>
        <begin position="193"/>
        <end position="216"/>
    </location>
</feature>
<evidence type="ECO:0000256" key="4">
    <source>
        <dbReference type="ARBA" id="ARBA00022833"/>
    </source>
</evidence>
<keyword evidence="1" id="KW-0343">GTPase activation</keyword>
<dbReference type="PROSITE" id="PS50115">
    <property type="entry name" value="ARFGAP"/>
    <property type="match status" value="1"/>
</dbReference>
<evidence type="ECO:0000313" key="9">
    <source>
        <dbReference type="EMBL" id="EGF77216.1"/>
    </source>
</evidence>
<dbReference type="PANTHER" id="PTHR45686:SF4">
    <property type="entry name" value="ADP-RIBOSYLATION FACTOR GTPASE ACTIVATING PROTEIN 3, ISOFORM H"/>
    <property type="match status" value="1"/>
</dbReference>
<feature type="compositionally biased region" description="Polar residues" evidence="6">
    <location>
        <begin position="648"/>
        <end position="665"/>
    </location>
</feature>
<feature type="compositionally biased region" description="Basic and acidic residues" evidence="6">
    <location>
        <begin position="620"/>
        <end position="647"/>
    </location>
</feature>
<keyword evidence="10" id="KW-1185">Reference proteome</keyword>
<dbReference type="PANTHER" id="PTHR45686">
    <property type="entry name" value="ADP-RIBOSYLATION FACTOR GTPASE ACTIVATING PROTEIN 3, ISOFORM H-RELATED"/>
    <property type="match status" value="1"/>
</dbReference>
<evidence type="ECO:0000256" key="2">
    <source>
        <dbReference type="ARBA" id="ARBA00022723"/>
    </source>
</evidence>
<name>F4PBZ4_BATDJ</name>
<dbReference type="FunCoup" id="F4PBZ4">
    <property type="interactions" value="344"/>
</dbReference>
<evidence type="ECO:0000313" key="10">
    <source>
        <dbReference type="Proteomes" id="UP000007241"/>
    </source>
</evidence>
<dbReference type="AlphaFoldDB" id="F4PBZ4"/>
<feature type="transmembrane region" description="Helical" evidence="7">
    <location>
        <begin position="168"/>
        <end position="187"/>
    </location>
</feature>
<evidence type="ECO:0000256" key="7">
    <source>
        <dbReference type="SAM" id="Phobius"/>
    </source>
</evidence>
<feature type="transmembrane region" description="Helical" evidence="7">
    <location>
        <begin position="115"/>
        <end position="135"/>
    </location>
</feature>
<dbReference type="SUPFAM" id="SSF57863">
    <property type="entry name" value="ArfGap/RecO-like zinc finger"/>
    <property type="match status" value="1"/>
</dbReference>
<feature type="transmembrane region" description="Helical" evidence="7">
    <location>
        <begin position="261"/>
        <end position="283"/>
    </location>
</feature>
<dbReference type="EMBL" id="GL882893">
    <property type="protein sequence ID" value="EGF77216.1"/>
    <property type="molecule type" value="Genomic_DNA"/>
</dbReference>
<dbReference type="SMART" id="SM00105">
    <property type="entry name" value="ArfGap"/>
    <property type="match status" value="1"/>
</dbReference>
<dbReference type="Proteomes" id="UP000007241">
    <property type="component" value="Unassembled WGS sequence"/>
</dbReference>
<feature type="transmembrane region" description="Helical" evidence="7">
    <location>
        <begin position="304"/>
        <end position="336"/>
    </location>
</feature>
<dbReference type="RefSeq" id="XP_006682234.1">
    <property type="nucleotide sequence ID" value="XM_006682171.1"/>
</dbReference>
<evidence type="ECO:0000259" key="8">
    <source>
        <dbReference type="PROSITE" id="PS50115"/>
    </source>
</evidence>
<dbReference type="Gene3D" id="1.10.220.150">
    <property type="entry name" value="Arf GTPase activating protein"/>
    <property type="match status" value="1"/>
</dbReference>
<dbReference type="CDD" id="cd08831">
    <property type="entry name" value="ArfGap_ArfGap2_3_like"/>
    <property type="match status" value="1"/>
</dbReference>
<feature type="compositionally biased region" description="Polar residues" evidence="6">
    <location>
        <begin position="509"/>
        <end position="543"/>
    </location>
</feature>
<dbReference type="InterPro" id="IPR038508">
    <property type="entry name" value="ArfGAP_dom_sf"/>
</dbReference>
<feature type="transmembrane region" description="Helical" evidence="7">
    <location>
        <begin position="141"/>
        <end position="161"/>
    </location>
</feature>
<feature type="compositionally biased region" description="Basic and acidic residues" evidence="6">
    <location>
        <begin position="553"/>
        <end position="564"/>
    </location>
</feature>
<dbReference type="Pfam" id="PF01412">
    <property type="entry name" value="ArfGap"/>
    <property type="match status" value="1"/>
</dbReference>
<feature type="domain" description="Arf-GAP" evidence="8">
    <location>
        <begin position="338"/>
        <end position="464"/>
    </location>
</feature>
<feature type="compositionally biased region" description="Low complexity" evidence="6">
    <location>
        <begin position="583"/>
        <end position="594"/>
    </location>
</feature>
<protein>
    <recommendedName>
        <fullName evidence="8">Arf-GAP domain-containing protein</fullName>
    </recommendedName>
</protein>
<feature type="region of interest" description="Disordered" evidence="6">
    <location>
        <begin position="793"/>
        <end position="821"/>
    </location>
</feature>
<evidence type="ECO:0000256" key="1">
    <source>
        <dbReference type="ARBA" id="ARBA00022468"/>
    </source>
</evidence>
<keyword evidence="7" id="KW-1133">Transmembrane helix</keyword>
<sequence length="878" mass="95292">MTVVSPDESTEPSSPTPVMTTLDIGAPDTYKPRRSFQKIHGFQDESNFQAVFWLTIYFCFNLGLTLYNKAVMQYFNFPFPWTLTGIHALCGAFGCQLLCMFKVFQPARLGLRENLTMLAFSTLYTVNIAVSNVSLNMVSVPFHQTVRAMVPLFTILIEFVWLKKHVSVSVIITMLPIILGVTLATIGDYDFSLLGFALTLLGTLLAAVKGIVTNVVQVGKLRLHPLDLLLRMTPLAFVQTLLYAYFTGELRKVSEFFHEDVNIAILLALLANGILAFGLNVSSFTANKRTSALTMGVAGNIKQVLSIIISVTIFSITVTFTNGVGILLTLIGGAFYTNAELKEKRRRSNIADFSVKYALVCFDCMAKNPTWSTVTFGLYLCLDCSSVHRNMGVHITFVRSVTLDSWSVDQLRRMKIGGNHNFSEFLKSHGGMTGYKDAKLKYTSRAAMQYKERMQRLIDEDAKRHPNSIVLDGHEDLAAHNGFEDNKTDDFFSDWSVDGGKSLSHENPVRSSPVPTTTRQNDLSSVSRVSAPVSKTDSLSNVKQDALPAPTRSGDDGWGDHDDLPPIDTPVTRPSLSVKPHTAASSTLSGSIGTSILRPTAKKGLGAKKATKVINFDEAERRAKEEEARRTKEEETNTERRMLEEQYHTSNSSPSHGDNSNSAGGFSNRLAYGANPQNNTMGSFAGAEVSQLGAGMGRLGFGFDPSNTTSSGGTGGFGATQQTASTTSNGRGPSAHTAGGKTGLGFGAQPAGLSDPDVQKRFGSAKAISSDMYFGRGNFDEAENTEARERLSAFQGRSGFGSSDYHGRDESGSDSTGARRTSIYDSNVILSNVSDSARDFASRFVGQASEDLDSVKKMVTAGGSKLGELLSDIQSRYG</sequence>
<keyword evidence="7" id="KW-0472">Membrane</keyword>
<dbReference type="OrthoDB" id="983479at2759"/>
<feature type="compositionally biased region" description="Low complexity" evidence="6">
    <location>
        <begin position="719"/>
        <end position="730"/>
    </location>
</feature>
<keyword evidence="4" id="KW-0862">Zinc</keyword>
<evidence type="ECO:0000256" key="6">
    <source>
        <dbReference type="SAM" id="MobiDB-lite"/>
    </source>
</evidence>
<dbReference type="STRING" id="684364.F4PBZ4"/>